<feature type="compositionally biased region" description="Basic and acidic residues" evidence="1">
    <location>
        <begin position="161"/>
        <end position="172"/>
    </location>
</feature>
<evidence type="ECO:0000313" key="3">
    <source>
        <dbReference type="Proteomes" id="UP000324222"/>
    </source>
</evidence>
<feature type="compositionally biased region" description="Basic and acidic residues" evidence="1">
    <location>
        <begin position="660"/>
        <end position="688"/>
    </location>
</feature>
<feature type="region of interest" description="Disordered" evidence="1">
    <location>
        <begin position="245"/>
        <end position="287"/>
    </location>
</feature>
<feature type="region of interest" description="Disordered" evidence="1">
    <location>
        <begin position="537"/>
        <end position="604"/>
    </location>
</feature>
<accession>A0A5B7FPU8</accession>
<evidence type="ECO:0000256" key="1">
    <source>
        <dbReference type="SAM" id="MobiDB-lite"/>
    </source>
</evidence>
<feature type="compositionally biased region" description="Basic residues" evidence="1">
    <location>
        <begin position="485"/>
        <end position="496"/>
    </location>
</feature>
<feature type="compositionally biased region" description="Pro residues" evidence="1">
    <location>
        <begin position="575"/>
        <end position="584"/>
    </location>
</feature>
<feature type="compositionally biased region" description="Basic residues" evidence="1">
    <location>
        <begin position="267"/>
        <end position="286"/>
    </location>
</feature>
<feature type="region of interest" description="Disordered" evidence="1">
    <location>
        <begin position="154"/>
        <end position="219"/>
    </location>
</feature>
<feature type="compositionally biased region" description="Low complexity" evidence="1">
    <location>
        <begin position="17"/>
        <end position="28"/>
    </location>
</feature>
<dbReference type="Proteomes" id="UP000324222">
    <property type="component" value="Unassembled WGS sequence"/>
</dbReference>
<dbReference type="GO" id="GO:0016301">
    <property type="term" value="F:kinase activity"/>
    <property type="evidence" value="ECO:0007669"/>
    <property type="project" value="UniProtKB-KW"/>
</dbReference>
<feature type="compositionally biased region" description="Polar residues" evidence="1">
    <location>
        <begin position="511"/>
        <end position="520"/>
    </location>
</feature>
<evidence type="ECO:0000313" key="2">
    <source>
        <dbReference type="EMBL" id="MPC47485.1"/>
    </source>
</evidence>
<feature type="compositionally biased region" description="Low complexity" evidence="1">
    <location>
        <begin position="697"/>
        <end position="713"/>
    </location>
</feature>
<proteinExistence type="predicted"/>
<feature type="region of interest" description="Disordered" evidence="1">
    <location>
        <begin position="437"/>
        <end position="520"/>
    </location>
</feature>
<keyword evidence="2" id="KW-0808">Transferase</keyword>
<feature type="compositionally biased region" description="Polar residues" evidence="1">
    <location>
        <begin position="403"/>
        <end position="413"/>
    </location>
</feature>
<dbReference type="AlphaFoldDB" id="A0A5B7FPU8"/>
<feature type="compositionally biased region" description="Basic residues" evidence="1">
    <location>
        <begin position="245"/>
        <end position="255"/>
    </location>
</feature>
<dbReference type="EMBL" id="VSRR010007765">
    <property type="protein sequence ID" value="MPC47485.1"/>
    <property type="molecule type" value="Genomic_DNA"/>
</dbReference>
<feature type="region of interest" description="Disordered" evidence="1">
    <location>
        <begin position="369"/>
        <end position="419"/>
    </location>
</feature>
<keyword evidence="3" id="KW-1185">Reference proteome</keyword>
<feature type="region of interest" description="Disordered" evidence="1">
    <location>
        <begin position="1"/>
        <end position="66"/>
    </location>
</feature>
<sequence length="943" mass="101944">MYQCPEDLFPLHHEGSPRPNSSTTDPSSSPAPQPTPTTRRPGCAKTLQDEAEIQGPAAASAPAPTPTPILEIGMLYTHGTTQRTLTTMATLAGALDRVGEGGAAGDASPFRGPGTETAAAFRNHTTVRSSVALHQLELDLEPVSLHEPGCVEAAEAQHSSELPREHGQHDTPADSTTSLSPLVVASTPKLVNLPPARWTEHDDTSTNGLPDPLPSSQSLHANNQSALYSSDSNMSLAYSFPRSHRLRRPARKVPHRAPSASRTGLNRTRRRAGRRGGAHGPQRHISLRNGSQTLGKRQGNSSAFPWRIRHSRKHFKLPLRRRGVFRRRRPSLSRSATHTGPEYRRTTNSSKVEARPRFPIMRRRFRGSVRRERTTKRPFPDEDLETNLNTDAINVSRGEESRSISYPSSNASLGPSGPVKAVPEGAIEAVPPPAIFRSTPGAGNTGTGIPTDSKGHPRRRHRKPGWRRKFYRNRRPFVPGNRDGAKRRPGWRRMRRPLGAAGKKPLPPHSAETTSQNENTQENIVLEKHSLENKQEIASESVTVVSDTTRSTPLLSTTTDRETQMEWPDDAQPASLPPPTPTPGESPETATDAPPTVGETHPRVREAVIPAPTPVPYTVRLWQEHDKKMGGFSSRFVPLSLDIVESDFVPLTHPDATVAEKKPSTDLQHEHREHSEAVHTKEPHHNLQEEPSLVEQPTLVEEPTLLEEPTLVEEPILLEEPTLVEEPSLVAEPTVVEQLTMVEEPTLVEESTLVEQPTIHEVAAVVEQPTLVEETTSGGAPPRQPHSSTTAIADAEIDDLGSHAVVPSAVPHDAQDISPGRAAATQLTSNQTPSTPVSPPVSSATSPSHFPPQPPTDVQLDDHVHAPTDTPSPTQASPDSLLSSNNSRGHGQSSESEGGAPDRPAAADSTRDDLAEAEPQGESGAGTPLLHAAVAGAVLLAVL</sequence>
<feature type="compositionally biased region" description="Low complexity" evidence="1">
    <location>
        <begin position="832"/>
        <end position="848"/>
    </location>
</feature>
<feature type="compositionally biased region" description="Low complexity" evidence="1">
    <location>
        <begin position="539"/>
        <end position="558"/>
    </location>
</feature>
<organism evidence="2 3">
    <name type="scientific">Portunus trituberculatus</name>
    <name type="common">Swimming crab</name>
    <name type="synonym">Neptunus trituberculatus</name>
    <dbReference type="NCBI Taxonomy" id="210409"/>
    <lineage>
        <taxon>Eukaryota</taxon>
        <taxon>Metazoa</taxon>
        <taxon>Ecdysozoa</taxon>
        <taxon>Arthropoda</taxon>
        <taxon>Crustacea</taxon>
        <taxon>Multicrustacea</taxon>
        <taxon>Malacostraca</taxon>
        <taxon>Eumalacostraca</taxon>
        <taxon>Eucarida</taxon>
        <taxon>Decapoda</taxon>
        <taxon>Pleocyemata</taxon>
        <taxon>Brachyura</taxon>
        <taxon>Eubrachyura</taxon>
        <taxon>Portunoidea</taxon>
        <taxon>Portunidae</taxon>
        <taxon>Portuninae</taxon>
        <taxon>Portunus</taxon>
    </lineage>
</organism>
<feature type="compositionally biased region" description="Polar residues" evidence="1">
    <location>
        <begin position="869"/>
        <end position="896"/>
    </location>
</feature>
<gene>
    <name evidence="2" type="primary">kinX</name>
    <name evidence="2" type="ORF">E2C01_041234</name>
</gene>
<feature type="region of interest" description="Disordered" evidence="1">
    <location>
        <begin position="823"/>
        <end position="928"/>
    </location>
</feature>
<reference evidence="2 3" key="1">
    <citation type="submission" date="2019-05" db="EMBL/GenBank/DDBJ databases">
        <title>Another draft genome of Portunus trituberculatus and its Hox gene families provides insights of decapod evolution.</title>
        <authorList>
            <person name="Jeong J.-H."/>
            <person name="Song I."/>
            <person name="Kim S."/>
            <person name="Choi T."/>
            <person name="Kim D."/>
            <person name="Ryu S."/>
            <person name="Kim W."/>
        </authorList>
    </citation>
    <scope>NUCLEOTIDE SEQUENCE [LARGE SCALE GENOMIC DNA]</scope>
    <source>
        <tissue evidence="2">Muscle</tissue>
    </source>
</reference>
<comment type="caution">
    <text evidence="2">The sequence shown here is derived from an EMBL/GenBank/DDBJ whole genome shotgun (WGS) entry which is preliminary data.</text>
</comment>
<name>A0A5B7FPU8_PORTR</name>
<feature type="compositionally biased region" description="Basic residues" evidence="1">
    <location>
        <begin position="456"/>
        <end position="475"/>
    </location>
</feature>
<feature type="region of interest" description="Disordered" evidence="1">
    <location>
        <begin position="660"/>
        <end position="713"/>
    </location>
</feature>
<dbReference type="OrthoDB" id="10051804at2759"/>
<keyword evidence="2" id="KW-0418">Kinase</keyword>
<protein>
    <submittedName>
        <fullName evidence="2">Putative serine/threonine-protein kinase kinX</fullName>
    </submittedName>
</protein>
<feature type="region of interest" description="Disordered" evidence="1">
    <location>
        <begin position="330"/>
        <end position="352"/>
    </location>
</feature>